<evidence type="ECO:0000256" key="2">
    <source>
        <dbReference type="ARBA" id="ARBA00004496"/>
    </source>
</evidence>
<evidence type="ECO:0000256" key="7">
    <source>
        <dbReference type="ARBA" id="ARBA00022643"/>
    </source>
</evidence>
<dbReference type="Pfam" id="PF01180">
    <property type="entry name" value="DHO_dh"/>
    <property type="match status" value="1"/>
</dbReference>
<dbReference type="CDD" id="cd04740">
    <property type="entry name" value="DHOD_1B_like"/>
    <property type="match status" value="1"/>
</dbReference>
<dbReference type="KEGG" id="mas:Mahau_1419"/>
<dbReference type="PROSITE" id="PS00911">
    <property type="entry name" value="DHODEHASE_1"/>
    <property type="match status" value="1"/>
</dbReference>
<evidence type="ECO:0000313" key="14">
    <source>
        <dbReference type="EMBL" id="AEE96612.1"/>
    </source>
</evidence>
<sequence length="304" mass="32201">MNEISMCVDICGVKLKNPVIAASGTFAFGREYSRYLDLNRLGGISVKGLTLYPREGNPPPRIAETAAGILNSVGLQNPGVDAFISNELPYLKQFDTVVIANLAGNSRDEYCVAANKLDKADIDMLELNISCPNVKEGGLSFGATPESVYDITKQVRNYCHHPLVVKLSPNVGSIKDVASAAQDAGADALSLINTLLGMAIDPHTRRPILGNITGGLSGPAIKPVALYMVWQAAQTVDIPVIGMGGIMNGNDAIEFMLAGAVAVQVGTANLVEPMATVRIIDDIEQYMLDNGLKTIKDITGGLIC</sequence>
<reference evidence="15" key="1">
    <citation type="submission" date="2010-11" db="EMBL/GenBank/DDBJ databases">
        <title>The complete genome of Mahella australiensis DSM 15567.</title>
        <authorList>
            <consortium name="US DOE Joint Genome Institute (JGI-PGF)"/>
            <person name="Lucas S."/>
            <person name="Copeland A."/>
            <person name="Lapidus A."/>
            <person name="Bruce D."/>
            <person name="Goodwin L."/>
            <person name="Pitluck S."/>
            <person name="Kyrpides N."/>
            <person name="Mavromatis K."/>
            <person name="Pagani I."/>
            <person name="Ivanova N."/>
            <person name="Teshima H."/>
            <person name="Brettin T."/>
            <person name="Detter J.C."/>
            <person name="Han C."/>
            <person name="Tapia R."/>
            <person name="Land M."/>
            <person name="Hauser L."/>
            <person name="Markowitz V."/>
            <person name="Cheng J.-F."/>
            <person name="Hugenholtz P."/>
            <person name="Woyke T."/>
            <person name="Wu D."/>
            <person name="Spring S."/>
            <person name="Pukall R."/>
            <person name="Steenblock K."/>
            <person name="Schneider S."/>
            <person name="Klenk H.-P."/>
            <person name="Eisen J.A."/>
        </authorList>
    </citation>
    <scope>NUCLEOTIDE SEQUENCE [LARGE SCALE GENOMIC DNA]</scope>
    <source>
        <strain evidence="15">DSM 15567 / CIP 107919 / 50-1 BON</strain>
    </source>
</reference>
<protein>
    <recommendedName>
        <fullName evidence="12">Dihydroorotate dehydrogenase</fullName>
        <shortName evidence="12">DHOD</shortName>
        <shortName evidence="12">DHODase</shortName>
        <shortName evidence="12">DHOdehase</shortName>
        <ecNumber evidence="12">1.3.-.-</ecNumber>
    </recommendedName>
</protein>
<name>F3ZXU2_MAHA5</name>
<dbReference type="InterPro" id="IPR050074">
    <property type="entry name" value="DHO_dehydrogenase"/>
</dbReference>
<feature type="active site" description="Nucleophile" evidence="12">
    <location>
        <position position="131"/>
    </location>
</feature>
<comment type="subcellular location">
    <subcellularLocation>
        <location evidence="2 12">Cytoplasm</location>
    </subcellularLocation>
</comment>
<dbReference type="Gene3D" id="3.20.20.70">
    <property type="entry name" value="Aldolase class I"/>
    <property type="match status" value="1"/>
</dbReference>
<dbReference type="HAMAP" id="MF_00224">
    <property type="entry name" value="DHO_dh_type1"/>
    <property type="match status" value="1"/>
</dbReference>
<dbReference type="OrthoDB" id="9794954at2"/>
<keyword evidence="9 12" id="KW-0560">Oxidoreductase</keyword>
<comment type="function">
    <text evidence="1">Catalyzes the conversion of dihydroorotate to orotate with NAD(+) as electron acceptor.</text>
</comment>
<comment type="catalytic activity">
    <reaction evidence="11">
        <text>(S)-dihydroorotate + NAD(+) = orotate + NADH + H(+)</text>
        <dbReference type="Rhea" id="RHEA:13513"/>
        <dbReference type="ChEBI" id="CHEBI:15378"/>
        <dbReference type="ChEBI" id="CHEBI:30839"/>
        <dbReference type="ChEBI" id="CHEBI:30864"/>
        <dbReference type="ChEBI" id="CHEBI:57540"/>
        <dbReference type="ChEBI" id="CHEBI:57945"/>
        <dbReference type="EC" id="1.3.1.14"/>
    </reaction>
</comment>
<dbReference type="FunFam" id="3.20.20.70:FF:000027">
    <property type="entry name" value="Dihydropyrimidine dehydrogenase [NADP(+)]"/>
    <property type="match status" value="1"/>
</dbReference>
<dbReference type="PROSITE" id="PS00912">
    <property type="entry name" value="DHODEHASE_2"/>
    <property type="match status" value="1"/>
</dbReference>
<dbReference type="GO" id="GO:0005737">
    <property type="term" value="C:cytoplasm"/>
    <property type="evidence" value="ECO:0007669"/>
    <property type="project" value="UniProtKB-SubCell"/>
</dbReference>
<evidence type="ECO:0000256" key="9">
    <source>
        <dbReference type="ARBA" id="ARBA00023002"/>
    </source>
</evidence>
<feature type="domain" description="Dihydroorotate dehydrogenase catalytic" evidence="13">
    <location>
        <begin position="6"/>
        <end position="287"/>
    </location>
</feature>
<feature type="binding site" evidence="12">
    <location>
        <position position="166"/>
    </location>
    <ligand>
        <name>FMN</name>
        <dbReference type="ChEBI" id="CHEBI:58210"/>
    </ligand>
</feature>
<feature type="binding site" evidence="12">
    <location>
        <begin position="244"/>
        <end position="245"/>
    </location>
    <ligand>
        <name>FMN</name>
        <dbReference type="ChEBI" id="CHEBI:58210"/>
    </ligand>
</feature>
<dbReference type="GO" id="GO:0044205">
    <property type="term" value="P:'de novo' UMP biosynthetic process"/>
    <property type="evidence" value="ECO:0007669"/>
    <property type="project" value="UniProtKB-UniRule"/>
</dbReference>
<reference evidence="14 15" key="2">
    <citation type="journal article" date="2011" name="Stand. Genomic Sci.">
        <title>Complete genome sequence of Mahella australiensis type strain (50-1 BON).</title>
        <authorList>
            <person name="Sikorski J."/>
            <person name="Teshima H."/>
            <person name="Nolan M."/>
            <person name="Lucas S."/>
            <person name="Hammon N."/>
            <person name="Deshpande S."/>
            <person name="Cheng J.F."/>
            <person name="Pitluck S."/>
            <person name="Liolios K."/>
            <person name="Pagani I."/>
            <person name="Ivanova N."/>
            <person name="Huntemann M."/>
            <person name="Mavromatis K."/>
            <person name="Ovchinikova G."/>
            <person name="Pati A."/>
            <person name="Tapia R."/>
            <person name="Han C."/>
            <person name="Goodwin L."/>
            <person name="Chen A."/>
            <person name="Palaniappan K."/>
            <person name="Land M."/>
            <person name="Hauser L."/>
            <person name="Ngatchou-Djao O.D."/>
            <person name="Rohde M."/>
            <person name="Pukall R."/>
            <person name="Spring S."/>
            <person name="Abt B."/>
            <person name="Goker M."/>
            <person name="Detter J.C."/>
            <person name="Woyke T."/>
            <person name="Bristow J."/>
            <person name="Markowitz V."/>
            <person name="Hugenholtz P."/>
            <person name="Eisen J.A."/>
            <person name="Kyrpides N.C."/>
            <person name="Klenk H.P."/>
            <person name="Lapidus A."/>
        </authorList>
    </citation>
    <scope>NUCLEOTIDE SEQUENCE [LARGE SCALE GENOMIC DNA]</scope>
    <source>
        <strain evidence="15">DSM 15567 / CIP 107919 / 50-1 BON</strain>
    </source>
</reference>
<dbReference type="GO" id="GO:0004589">
    <property type="term" value="F:dihydroorotate dehydrogenase (NAD+) activity"/>
    <property type="evidence" value="ECO:0007669"/>
    <property type="project" value="UniProtKB-EC"/>
</dbReference>
<dbReference type="eggNOG" id="COG0167">
    <property type="taxonomic scope" value="Bacteria"/>
</dbReference>
<comment type="cofactor">
    <cofactor evidence="12">
        <name>FMN</name>
        <dbReference type="ChEBI" id="CHEBI:58210"/>
    </cofactor>
    <text evidence="12">Binds 1 FMN per subunit.</text>
</comment>
<comment type="catalytic activity">
    <reaction evidence="12">
        <text>(S)-dihydroorotate + A = orotate + AH2</text>
        <dbReference type="Rhea" id="RHEA:18073"/>
        <dbReference type="ChEBI" id="CHEBI:13193"/>
        <dbReference type="ChEBI" id="CHEBI:17499"/>
        <dbReference type="ChEBI" id="CHEBI:30839"/>
        <dbReference type="ChEBI" id="CHEBI:30864"/>
    </reaction>
</comment>
<evidence type="ECO:0000256" key="10">
    <source>
        <dbReference type="ARBA" id="ARBA00023027"/>
    </source>
</evidence>
<dbReference type="InterPro" id="IPR001295">
    <property type="entry name" value="Dihydroorotate_DH_CS"/>
</dbReference>
<dbReference type="PANTHER" id="PTHR48109:SF1">
    <property type="entry name" value="DIHYDROOROTATE DEHYDROGENASE (FUMARATE)"/>
    <property type="match status" value="1"/>
</dbReference>
<evidence type="ECO:0000256" key="6">
    <source>
        <dbReference type="ARBA" id="ARBA00022630"/>
    </source>
</evidence>
<gene>
    <name evidence="12" type="primary">pyrD</name>
    <name evidence="14" type="ordered locus">Mahau_1419</name>
</gene>
<dbReference type="PANTHER" id="PTHR48109">
    <property type="entry name" value="DIHYDROOROTATE DEHYDROGENASE (QUINONE), MITOCHONDRIAL-RELATED"/>
    <property type="match status" value="1"/>
</dbReference>
<evidence type="ECO:0000256" key="12">
    <source>
        <dbReference type="HAMAP-Rule" id="MF_00224"/>
    </source>
</evidence>
<feature type="binding site" evidence="12">
    <location>
        <begin position="266"/>
        <end position="267"/>
    </location>
    <ligand>
        <name>FMN</name>
        <dbReference type="ChEBI" id="CHEBI:58210"/>
    </ligand>
</feature>
<dbReference type="SUPFAM" id="SSF51395">
    <property type="entry name" value="FMN-linked oxidoreductases"/>
    <property type="match status" value="1"/>
</dbReference>
<dbReference type="EMBL" id="CP002360">
    <property type="protein sequence ID" value="AEE96612.1"/>
    <property type="molecule type" value="Genomic_DNA"/>
</dbReference>
<proteinExistence type="inferred from homology"/>
<dbReference type="HOGENOM" id="CLU_042042_0_0_9"/>
<evidence type="ECO:0000256" key="5">
    <source>
        <dbReference type="ARBA" id="ARBA00022490"/>
    </source>
</evidence>
<dbReference type="STRING" id="697281.Mahau_1419"/>
<accession>F3ZXU2</accession>
<feature type="binding site" evidence="12">
    <location>
        <position position="128"/>
    </location>
    <ligand>
        <name>FMN</name>
        <dbReference type="ChEBI" id="CHEBI:58210"/>
    </ligand>
</feature>
<dbReference type="InterPro" id="IPR012135">
    <property type="entry name" value="Dihydroorotate_DH_1_2"/>
</dbReference>
<feature type="binding site" evidence="12">
    <location>
        <position position="218"/>
    </location>
    <ligand>
        <name>FMN</name>
        <dbReference type="ChEBI" id="CHEBI:58210"/>
    </ligand>
</feature>
<dbReference type="InterPro" id="IPR005720">
    <property type="entry name" value="Dihydroorotate_DH_cat"/>
</dbReference>
<feature type="binding site" evidence="12">
    <location>
        <begin position="47"/>
        <end position="48"/>
    </location>
    <ligand>
        <name>FMN</name>
        <dbReference type="ChEBI" id="CHEBI:58210"/>
    </ligand>
</feature>
<evidence type="ECO:0000256" key="8">
    <source>
        <dbReference type="ARBA" id="ARBA00022975"/>
    </source>
</evidence>
<dbReference type="InterPro" id="IPR024920">
    <property type="entry name" value="Dihydroorotate_DH_1"/>
</dbReference>
<keyword evidence="8 12" id="KW-0665">Pyrimidine biosynthesis</keyword>
<keyword evidence="5 12" id="KW-0963">Cytoplasm</keyword>
<organism evidence="14 15">
    <name type="scientific">Mahella australiensis (strain DSM 15567 / CIP 107919 / 50-1 BON)</name>
    <dbReference type="NCBI Taxonomy" id="697281"/>
    <lineage>
        <taxon>Bacteria</taxon>
        <taxon>Bacillati</taxon>
        <taxon>Bacillota</taxon>
        <taxon>Clostridia</taxon>
        <taxon>Thermoanaerobacterales</taxon>
        <taxon>Thermoanaerobacterales Family IV. Incertae Sedis</taxon>
        <taxon>Mahella</taxon>
    </lineage>
</organism>
<dbReference type="Proteomes" id="UP000008457">
    <property type="component" value="Chromosome"/>
</dbReference>
<dbReference type="InterPro" id="IPR013785">
    <property type="entry name" value="Aldolase_TIM"/>
</dbReference>
<evidence type="ECO:0000256" key="1">
    <source>
        <dbReference type="ARBA" id="ARBA00003616"/>
    </source>
</evidence>
<evidence type="ECO:0000256" key="3">
    <source>
        <dbReference type="ARBA" id="ARBA00004715"/>
    </source>
</evidence>
<dbReference type="EC" id="1.3.-.-" evidence="12"/>
<dbReference type="UniPathway" id="UPA00070"/>
<feature type="binding site" evidence="12">
    <location>
        <position position="128"/>
    </location>
    <ligand>
        <name>substrate</name>
    </ligand>
</feature>
<feature type="binding site" evidence="12">
    <location>
        <position position="23"/>
    </location>
    <ligand>
        <name>FMN</name>
        <dbReference type="ChEBI" id="CHEBI:58210"/>
    </ligand>
</feature>
<dbReference type="InterPro" id="IPR033888">
    <property type="entry name" value="DHOD_1B"/>
</dbReference>
<feature type="binding site" evidence="12">
    <location>
        <position position="101"/>
    </location>
    <ligand>
        <name>FMN</name>
        <dbReference type="ChEBI" id="CHEBI:58210"/>
    </ligand>
</feature>
<dbReference type="GO" id="GO:0006207">
    <property type="term" value="P:'de novo' pyrimidine nucleobase biosynthetic process"/>
    <property type="evidence" value="ECO:0007669"/>
    <property type="project" value="InterPro"/>
</dbReference>
<keyword evidence="15" id="KW-1185">Reference proteome</keyword>
<feature type="binding site" evidence="12">
    <location>
        <position position="47"/>
    </location>
    <ligand>
        <name>substrate</name>
    </ligand>
</feature>
<evidence type="ECO:0000256" key="4">
    <source>
        <dbReference type="ARBA" id="ARBA00008008"/>
    </source>
</evidence>
<comment type="similarity">
    <text evidence="4 12">Belongs to the dihydroorotate dehydrogenase family. Type 1 subfamily.</text>
</comment>
<feature type="binding site" evidence="12">
    <location>
        <position position="192"/>
    </location>
    <ligand>
        <name>FMN</name>
        <dbReference type="ChEBI" id="CHEBI:58210"/>
    </ligand>
</feature>
<keyword evidence="6 12" id="KW-0285">Flavoprotein</keyword>
<dbReference type="InterPro" id="IPR049622">
    <property type="entry name" value="Dihydroorotate_DH_I"/>
</dbReference>
<keyword evidence="10" id="KW-0520">NAD</keyword>
<evidence type="ECO:0000256" key="11">
    <source>
        <dbReference type="ARBA" id="ARBA00048996"/>
    </source>
</evidence>
<feature type="binding site" evidence="12">
    <location>
        <begin position="71"/>
        <end position="75"/>
    </location>
    <ligand>
        <name>substrate</name>
    </ligand>
</feature>
<feature type="binding site" evidence="12">
    <location>
        <begin position="193"/>
        <end position="194"/>
    </location>
    <ligand>
        <name>substrate</name>
    </ligand>
</feature>
<keyword evidence="7 12" id="KW-0288">FMN</keyword>
<dbReference type="AlphaFoldDB" id="F3ZXU2"/>
<dbReference type="PIRSF" id="PIRSF000164">
    <property type="entry name" value="DHO_oxidase"/>
    <property type="match status" value="1"/>
</dbReference>
<dbReference type="NCBIfam" id="TIGR01037">
    <property type="entry name" value="pyrD_sub1_fam"/>
    <property type="match status" value="1"/>
</dbReference>
<evidence type="ECO:0000259" key="13">
    <source>
        <dbReference type="Pfam" id="PF01180"/>
    </source>
</evidence>
<comment type="pathway">
    <text evidence="3">Pyrimidine metabolism; UMP biosynthesis via de novo pathway; orotate from (S)-dihydroorotate (NAD(+) route): step 1/1.</text>
</comment>
<evidence type="ECO:0000313" key="15">
    <source>
        <dbReference type="Proteomes" id="UP000008457"/>
    </source>
</evidence>
<dbReference type="NCBIfam" id="NF005574">
    <property type="entry name" value="PRK07259.1"/>
    <property type="match status" value="1"/>
</dbReference>